<evidence type="ECO:0000313" key="2">
    <source>
        <dbReference type="EMBL" id="EKC65062.1"/>
    </source>
</evidence>
<dbReference type="AlphaFoldDB" id="K1SWU7"/>
<sequence length="187" mass="20770">MNQPDPQRRIAGGVEYELTRRRVRNLNIRVRTDGSVAVSAPRRVPLSRVDAFVAAHAGWVAAAQGRMAVHMANRAAEPPLPSKAIALHQMQALCAQYYPLFAATCPRGEMPRIAVRDMSTRWGSCSLKTGTLCFALRLCVMPLPAQEYVVVHEFCHFAHPNHSPAFWAAVARVMPDYKARQALLKGR</sequence>
<dbReference type="CDD" id="cd07344">
    <property type="entry name" value="M48_yhfN_like"/>
    <property type="match status" value="1"/>
</dbReference>
<dbReference type="Pfam" id="PF01863">
    <property type="entry name" value="YgjP-like"/>
    <property type="match status" value="2"/>
</dbReference>
<name>K1SWU7_9ZZZZ</name>
<organism evidence="2">
    <name type="scientific">human gut metagenome</name>
    <dbReference type="NCBI Taxonomy" id="408170"/>
    <lineage>
        <taxon>unclassified sequences</taxon>
        <taxon>metagenomes</taxon>
        <taxon>organismal metagenomes</taxon>
    </lineage>
</organism>
<feature type="domain" description="YgjP-like metallopeptidase" evidence="1">
    <location>
        <begin position="24"/>
        <end position="76"/>
    </location>
</feature>
<gene>
    <name evidence="2" type="ORF">OBE_06628</name>
</gene>
<dbReference type="InterPro" id="IPR053136">
    <property type="entry name" value="UTP_pyrophosphatase-like"/>
</dbReference>
<comment type="caution">
    <text evidence="2">The sequence shown here is derived from an EMBL/GenBank/DDBJ whole genome shotgun (WGS) entry which is preliminary data.</text>
</comment>
<proteinExistence type="predicted"/>
<evidence type="ECO:0000259" key="1">
    <source>
        <dbReference type="Pfam" id="PF01863"/>
    </source>
</evidence>
<protein>
    <submittedName>
        <fullName evidence="2">Metal-dependent hydrolase</fullName>
    </submittedName>
</protein>
<dbReference type="PANTHER" id="PTHR30399:SF1">
    <property type="entry name" value="UTP PYROPHOSPHATASE"/>
    <property type="match status" value="1"/>
</dbReference>
<feature type="domain" description="YgjP-like metallopeptidase" evidence="1">
    <location>
        <begin position="97"/>
        <end position="185"/>
    </location>
</feature>
<keyword evidence="2" id="KW-0378">Hydrolase</keyword>
<accession>K1SWU7</accession>
<dbReference type="InterPro" id="IPR002725">
    <property type="entry name" value="YgjP-like_metallopeptidase"/>
</dbReference>
<dbReference type="Gene3D" id="3.30.2010.10">
    <property type="entry name" value="Metalloproteases ('zincins'), catalytic domain"/>
    <property type="match status" value="1"/>
</dbReference>
<dbReference type="EMBL" id="AJWZ01004568">
    <property type="protein sequence ID" value="EKC65062.1"/>
    <property type="molecule type" value="Genomic_DNA"/>
</dbReference>
<dbReference type="GO" id="GO:0016787">
    <property type="term" value="F:hydrolase activity"/>
    <property type="evidence" value="ECO:0007669"/>
    <property type="project" value="UniProtKB-KW"/>
</dbReference>
<dbReference type="PANTHER" id="PTHR30399">
    <property type="entry name" value="UNCHARACTERIZED PROTEIN YGJP"/>
    <property type="match status" value="1"/>
</dbReference>
<reference evidence="2" key="1">
    <citation type="journal article" date="2013" name="Environ. Microbiol.">
        <title>Microbiota from the distal guts of lean and obese adolescents exhibit partial functional redundancy besides clear differences in community structure.</title>
        <authorList>
            <person name="Ferrer M."/>
            <person name="Ruiz A."/>
            <person name="Lanza F."/>
            <person name="Haange S.B."/>
            <person name="Oberbach A."/>
            <person name="Till H."/>
            <person name="Bargiela R."/>
            <person name="Campoy C."/>
            <person name="Segura M.T."/>
            <person name="Richter M."/>
            <person name="von Bergen M."/>
            <person name="Seifert J."/>
            <person name="Suarez A."/>
        </authorList>
    </citation>
    <scope>NUCLEOTIDE SEQUENCE</scope>
</reference>